<organism evidence="2 3">
    <name type="scientific">Apodospora peruviana</name>
    <dbReference type="NCBI Taxonomy" id="516989"/>
    <lineage>
        <taxon>Eukaryota</taxon>
        <taxon>Fungi</taxon>
        <taxon>Dikarya</taxon>
        <taxon>Ascomycota</taxon>
        <taxon>Pezizomycotina</taxon>
        <taxon>Sordariomycetes</taxon>
        <taxon>Sordariomycetidae</taxon>
        <taxon>Sordariales</taxon>
        <taxon>Lasiosphaeriaceae</taxon>
        <taxon>Apodospora</taxon>
    </lineage>
</organism>
<evidence type="ECO:0000256" key="1">
    <source>
        <dbReference type="SAM" id="MobiDB-lite"/>
    </source>
</evidence>
<reference evidence="2" key="1">
    <citation type="journal article" date="2023" name="Mol. Phylogenet. Evol.">
        <title>Genome-scale phylogeny and comparative genomics of the fungal order Sordariales.</title>
        <authorList>
            <person name="Hensen N."/>
            <person name="Bonometti L."/>
            <person name="Westerberg I."/>
            <person name="Brannstrom I.O."/>
            <person name="Guillou S."/>
            <person name="Cros-Aarteil S."/>
            <person name="Calhoun S."/>
            <person name="Haridas S."/>
            <person name="Kuo A."/>
            <person name="Mondo S."/>
            <person name="Pangilinan J."/>
            <person name="Riley R."/>
            <person name="LaButti K."/>
            <person name="Andreopoulos B."/>
            <person name="Lipzen A."/>
            <person name="Chen C."/>
            <person name="Yan M."/>
            <person name="Daum C."/>
            <person name="Ng V."/>
            <person name="Clum A."/>
            <person name="Steindorff A."/>
            <person name="Ohm R.A."/>
            <person name="Martin F."/>
            <person name="Silar P."/>
            <person name="Natvig D.O."/>
            <person name="Lalanne C."/>
            <person name="Gautier V."/>
            <person name="Ament-Velasquez S.L."/>
            <person name="Kruys A."/>
            <person name="Hutchinson M.I."/>
            <person name="Powell A.J."/>
            <person name="Barry K."/>
            <person name="Miller A.N."/>
            <person name="Grigoriev I.V."/>
            <person name="Debuchy R."/>
            <person name="Gladieux P."/>
            <person name="Hiltunen Thoren M."/>
            <person name="Johannesson H."/>
        </authorList>
    </citation>
    <scope>NUCLEOTIDE SEQUENCE</scope>
    <source>
        <strain evidence="2">CBS 118394</strain>
    </source>
</reference>
<evidence type="ECO:0000313" key="2">
    <source>
        <dbReference type="EMBL" id="KAK3323046.1"/>
    </source>
</evidence>
<evidence type="ECO:0000313" key="3">
    <source>
        <dbReference type="Proteomes" id="UP001283341"/>
    </source>
</evidence>
<keyword evidence="3" id="KW-1185">Reference proteome</keyword>
<name>A0AAE0IEZ1_9PEZI</name>
<sequence>MANLKLWSDKARRWAAARIMPNDSNPSNNSNNSQSISNDDGDQHYKSPYTSHKSSHEEHFISSGPAALGPEQQYPQRTISAASAIPGYPPTEPPPPYEYLVSIPNAPRTQPSLIGFPVGTPNTARTQLPPIDLLVSGPNAPPPTRTSNDRNNVNRGREPIRQFCAPRFTEVEIQRRGGDGAVVYLHCAGCGQDHPDGYFSMKQPGLPLTSRL</sequence>
<proteinExistence type="predicted"/>
<accession>A0AAE0IEZ1</accession>
<feature type="compositionally biased region" description="Pro residues" evidence="1">
    <location>
        <begin position="87"/>
        <end position="97"/>
    </location>
</feature>
<feature type="region of interest" description="Disordered" evidence="1">
    <location>
        <begin position="134"/>
        <end position="155"/>
    </location>
</feature>
<dbReference type="AlphaFoldDB" id="A0AAE0IEZ1"/>
<dbReference type="EMBL" id="JAUEDM010000003">
    <property type="protein sequence ID" value="KAK3323046.1"/>
    <property type="molecule type" value="Genomic_DNA"/>
</dbReference>
<protein>
    <submittedName>
        <fullName evidence="2">Uncharacterized protein</fullName>
    </submittedName>
</protein>
<reference evidence="2" key="2">
    <citation type="submission" date="2023-06" db="EMBL/GenBank/DDBJ databases">
        <authorList>
            <consortium name="Lawrence Berkeley National Laboratory"/>
            <person name="Haridas S."/>
            <person name="Hensen N."/>
            <person name="Bonometti L."/>
            <person name="Westerberg I."/>
            <person name="Brannstrom I.O."/>
            <person name="Guillou S."/>
            <person name="Cros-Aarteil S."/>
            <person name="Calhoun S."/>
            <person name="Kuo A."/>
            <person name="Mondo S."/>
            <person name="Pangilinan J."/>
            <person name="Riley R."/>
            <person name="Labutti K."/>
            <person name="Andreopoulos B."/>
            <person name="Lipzen A."/>
            <person name="Chen C."/>
            <person name="Yanf M."/>
            <person name="Daum C."/>
            <person name="Ng V."/>
            <person name="Clum A."/>
            <person name="Steindorff A."/>
            <person name="Ohm R."/>
            <person name="Martin F."/>
            <person name="Silar P."/>
            <person name="Natvig D."/>
            <person name="Lalanne C."/>
            <person name="Gautier V."/>
            <person name="Ament-Velasquez S.L."/>
            <person name="Kruys A."/>
            <person name="Hutchinson M.I."/>
            <person name="Powell A.J."/>
            <person name="Barry K."/>
            <person name="Miller A.N."/>
            <person name="Grigoriev I.V."/>
            <person name="Debuchy R."/>
            <person name="Gladieux P."/>
            <person name="Thoren M.H."/>
            <person name="Johannesson H."/>
        </authorList>
    </citation>
    <scope>NUCLEOTIDE SEQUENCE</scope>
    <source>
        <strain evidence="2">CBS 118394</strain>
    </source>
</reference>
<comment type="caution">
    <text evidence="2">The sequence shown here is derived from an EMBL/GenBank/DDBJ whole genome shotgun (WGS) entry which is preliminary data.</text>
</comment>
<feature type="region of interest" description="Disordered" evidence="1">
    <location>
        <begin position="17"/>
        <end position="71"/>
    </location>
</feature>
<feature type="compositionally biased region" description="Low complexity" evidence="1">
    <location>
        <begin position="22"/>
        <end position="38"/>
    </location>
</feature>
<dbReference type="Proteomes" id="UP001283341">
    <property type="component" value="Unassembled WGS sequence"/>
</dbReference>
<feature type="compositionally biased region" description="Polar residues" evidence="1">
    <location>
        <begin position="145"/>
        <end position="154"/>
    </location>
</feature>
<gene>
    <name evidence="2" type="ORF">B0H66DRAFT_602460</name>
</gene>
<feature type="region of interest" description="Disordered" evidence="1">
    <location>
        <begin position="83"/>
        <end position="103"/>
    </location>
</feature>